<name>A0ACC3SIK4_9PEZI</name>
<keyword evidence="2" id="KW-1185">Reference proteome</keyword>
<evidence type="ECO:0000313" key="1">
    <source>
        <dbReference type="EMBL" id="KAK8215334.1"/>
    </source>
</evidence>
<organism evidence="1 2">
    <name type="scientific">Zalaria obscura</name>
    <dbReference type="NCBI Taxonomy" id="2024903"/>
    <lineage>
        <taxon>Eukaryota</taxon>
        <taxon>Fungi</taxon>
        <taxon>Dikarya</taxon>
        <taxon>Ascomycota</taxon>
        <taxon>Pezizomycotina</taxon>
        <taxon>Dothideomycetes</taxon>
        <taxon>Dothideomycetidae</taxon>
        <taxon>Dothideales</taxon>
        <taxon>Zalariaceae</taxon>
        <taxon>Zalaria</taxon>
    </lineage>
</organism>
<protein>
    <submittedName>
        <fullName evidence="1">Uncharacterized protein</fullName>
    </submittedName>
</protein>
<dbReference type="EMBL" id="JAMKPW020000008">
    <property type="protein sequence ID" value="KAK8215334.1"/>
    <property type="molecule type" value="Genomic_DNA"/>
</dbReference>
<dbReference type="Proteomes" id="UP001320706">
    <property type="component" value="Unassembled WGS sequence"/>
</dbReference>
<proteinExistence type="predicted"/>
<reference evidence="1" key="1">
    <citation type="submission" date="2024-02" db="EMBL/GenBank/DDBJ databases">
        <title>Metagenome Assembled Genome of Zalaria obscura JY119.</title>
        <authorList>
            <person name="Vighnesh L."/>
            <person name="Jagadeeshwari U."/>
            <person name="Venkata Ramana C."/>
            <person name="Sasikala C."/>
        </authorList>
    </citation>
    <scope>NUCLEOTIDE SEQUENCE</scope>
    <source>
        <strain evidence="1">JY119</strain>
    </source>
</reference>
<comment type="caution">
    <text evidence="1">The sequence shown here is derived from an EMBL/GenBank/DDBJ whole genome shotgun (WGS) entry which is preliminary data.</text>
</comment>
<evidence type="ECO:0000313" key="2">
    <source>
        <dbReference type="Proteomes" id="UP001320706"/>
    </source>
</evidence>
<gene>
    <name evidence="1" type="ORF">M8818_001955</name>
</gene>
<accession>A0ACC3SIK4</accession>
<sequence length="758" mass="81782">MSLASALDAEAKELRRELEEEKKNRGGRRASMQVDDDTSSSARAAHKDTPGRHYAASDPRSMLDFTDFTPDASRDPSPTPAVTSESSKSQNTPNPMGRHYAASDPRSMLDPFSDSSRDPSPGPLPKDPVPKKPSTTLGRHYAASDSRSMLDYIDSSAEQSPAPQPRTTTTTQDTTVKQEPGQESTNTTTTTAGAAQPAQQSDLPLRNASSPQAPKAMSSVYGGQKIRLPGDLGPGDPRRGASKLPGDLGPNDPRKRRTSTAGPKSASPTGRLARPTDSPPAKNQNRNRRLSENVARRKGSGQDGDEGGVRLQKDYAANDDDDDDEAVGSSGSDSESENEYEGDTDASTDSRRGRVRTRGGGIVHVGNAVDVAEDSEDSDVDERGRQQQQKQKGISDPPPSQPLLPTNFPTVETPGSPDPTITITPPTTETNKRNDVHPSTAFDYNHSAASTPVHSDDEEHLSDLRRAQRLSLTVSPIHSTPSAHRVIRQIIRGDYAHFQREAEEGRRRQRVYLVATDLSPEAEYALEWTIGTVLRDGDTLLAVYAVDEEGVGGEKEGVEIGHGADVVKDTASVIHGLPAKEVTRSPAPSPLGKSGREASTARDARDAAIGMTKAERERFKAAEEVSQRCVKLLRKTRLQVRVVVEVFHCKSPKHMITEVIDFLTPTLTILGSRGRSALKGVLLGSFSNYLVTKSSVPVMVARKRLRKHSKKRTHKDGLPLSGSLSGDGRMRYGRMSNVLEAPAGGKGGRNRLVGAKID</sequence>